<evidence type="ECO:0000313" key="3">
    <source>
        <dbReference type="EMBL" id="NNU44081.1"/>
    </source>
</evidence>
<reference evidence="3 4" key="2">
    <citation type="submission" date="2020-06" db="EMBL/GenBank/DDBJ databases">
        <title>Ramlibacter rhizophilus sp. nov., isolated from rhizosphere soil of national flower Mugunghwa from South Korea.</title>
        <authorList>
            <person name="Zheng-Fei Y."/>
            <person name="Huan T."/>
        </authorList>
    </citation>
    <scope>NUCLEOTIDE SEQUENCE [LARGE SCALE GENOMIC DNA]</scope>
    <source>
        <strain evidence="3 4">B156</strain>
    </source>
</reference>
<accession>A0A849KHI0</accession>
<dbReference type="InterPro" id="IPR021139">
    <property type="entry name" value="NYN"/>
</dbReference>
<evidence type="ECO:0000313" key="4">
    <source>
        <dbReference type="Proteomes" id="UP000552954"/>
    </source>
</evidence>
<dbReference type="GO" id="GO:0004540">
    <property type="term" value="F:RNA nuclease activity"/>
    <property type="evidence" value="ECO:0007669"/>
    <property type="project" value="InterPro"/>
</dbReference>
<evidence type="ECO:0000259" key="2">
    <source>
        <dbReference type="Pfam" id="PF01936"/>
    </source>
</evidence>
<proteinExistence type="predicted"/>
<dbReference type="CDD" id="cd11297">
    <property type="entry name" value="PIN_LabA-like_N_1"/>
    <property type="match status" value="1"/>
</dbReference>
<dbReference type="EMBL" id="JABFCS010000001">
    <property type="protein sequence ID" value="NNU44081.1"/>
    <property type="molecule type" value="Genomic_DNA"/>
</dbReference>
<gene>
    <name evidence="3" type="ORF">HK415_14320</name>
</gene>
<feature type="compositionally biased region" description="Basic residues" evidence="1">
    <location>
        <begin position="154"/>
        <end position="165"/>
    </location>
</feature>
<comment type="caution">
    <text evidence="3">The sequence shown here is derived from an EMBL/GenBank/DDBJ whole genome shotgun (WGS) entry which is preliminary data.</text>
</comment>
<sequence length="241" mass="25818">MSTASSRANEAAILIDADNISDAATIERGLAHMQEQGWRLTVRRAYGGHEKLSGLKDCLLRHGIRALVNQGKGTTDALLCVDVMDLFHAAELPDIVAVASSDADFAPLAVRLREAGIRVICFAQRAKAAGEELAKVYEQVVYLDDVPAPAAPRPARKAAAKRVARPKPPEPQDPVRAALGSIPGFEDGGWVAMNEVVKRLRADDLLSKSGTGPRFLAKNAPYVELAPASQPNKVRLKASAR</sequence>
<feature type="region of interest" description="Disordered" evidence="1">
    <location>
        <begin position="151"/>
        <end position="177"/>
    </location>
</feature>
<feature type="domain" description="NYN" evidence="2">
    <location>
        <begin position="11"/>
        <end position="141"/>
    </location>
</feature>
<evidence type="ECO:0000256" key="1">
    <source>
        <dbReference type="SAM" id="MobiDB-lite"/>
    </source>
</evidence>
<reference evidence="3 4" key="1">
    <citation type="submission" date="2020-05" db="EMBL/GenBank/DDBJ databases">
        <authorList>
            <person name="Khan S.A."/>
            <person name="Jeon C.O."/>
            <person name="Chun B.H."/>
        </authorList>
    </citation>
    <scope>NUCLEOTIDE SEQUENCE [LARGE SCALE GENOMIC DNA]</scope>
    <source>
        <strain evidence="3 4">B156</strain>
    </source>
</reference>
<dbReference type="AlphaFoldDB" id="A0A849KHI0"/>
<keyword evidence="4" id="KW-1185">Reference proteome</keyword>
<dbReference type="Gene3D" id="3.40.50.1010">
    <property type="entry name" value="5'-nuclease"/>
    <property type="match status" value="1"/>
</dbReference>
<dbReference type="Pfam" id="PF01936">
    <property type="entry name" value="NYN"/>
    <property type="match status" value="1"/>
</dbReference>
<organism evidence="3 4">
    <name type="scientific">Ramlibacter montanisoli</name>
    <dbReference type="NCBI Taxonomy" id="2732512"/>
    <lineage>
        <taxon>Bacteria</taxon>
        <taxon>Pseudomonadati</taxon>
        <taxon>Pseudomonadota</taxon>
        <taxon>Betaproteobacteria</taxon>
        <taxon>Burkholderiales</taxon>
        <taxon>Comamonadaceae</taxon>
        <taxon>Ramlibacter</taxon>
    </lineage>
</organism>
<dbReference type="RefSeq" id="WP_171560384.1">
    <property type="nucleotide sequence ID" value="NZ_JABFCS010000001.1"/>
</dbReference>
<protein>
    <submittedName>
        <fullName evidence="3">NYN domain-containing protein</fullName>
    </submittedName>
</protein>
<name>A0A849KHI0_9BURK</name>
<dbReference type="Proteomes" id="UP000552954">
    <property type="component" value="Unassembled WGS sequence"/>
</dbReference>
<dbReference type="PANTHER" id="PTHR35811:SF1">
    <property type="entry name" value="HTH OST-TYPE DOMAIN-CONTAINING PROTEIN"/>
    <property type="match status" value="1"/>
</dbReference>
<dbReference type="PANTHER" id="PTHR35811">
    <property type="entry name" value="SLR1870 PROTEIN"/>
    <property type="match status" value="1"/>
</dbReference>